<dbReference type="PROSITE" id="PS50977">
    <property type="entry name" value="HTH_TETR_2"/>
    <property type="match status" value="1"/>
</dbReference>
<feature type="region of interest" description="Disordered" evidence="5">
    <location>
        <begin position="1"/>
        <end position="22"/>
    </location>
</feature>
<sequence>MSSTGIGSRTSTEGDDERPLRRDAELNRQRIIEAAREVFAERGLAATFDEVAHRAGVGIGTVYRRFPTKEALLAVAFEERLREHARMAEEALAAPTGWEALVHFLRQAAGMHAEDRGLRDLALGASAELGFSPHERIRDSVEPIMRRIIERAHEEGSLRADVTVEDIPLLLMMVSEVAHHSHAVRPEAYHRYLQLLIDGLRRSSKSGNLGAPMTPDDVEAMARQWLPTTLPRR</sequence>
<dbReference type="SUPFAM" id="SSF48498">
    <property type="entry name" value="Tetracyclin repressor-like, C-terminal domain"/>
    <property type="match status" value="1"/>
</dbReference>
<dbReference type="Pfam" id="PF21597">
    <property type="entry name" value="TetR_C_43"/>
    <property type="match status" value="1"/>
</dbReference>
<evidence type="ECO:0000256" key="1">
    <source>
        <dbReference type="ARBA" id="ARBA00023015"/>
    </source>
</evidence>
<reference evidence="7 8" key="1">
    <citation type="submission" date="2021-01" db="EMBL/GenBank/DDBJ databases">
        <title>Actinoplanes sp. nov. LDG1-06 isolated from lichen.</title>
        <authorList>
            <person name="Saeng-In P."/>
            <person name="Phongsopitanun W."/>
            <person name="Kanchanasin P."/>
            <person name="Yuki M."/>
            <person name="Kudo T."/>
            <person name="Ohkuma M."/>
            <person name="Tanasupawat S."/>
        </authorList>
    </citation>
    <scope>NUCLEOTIDE SEQUENCE [LARGE SCALE GENOMIC DNA]</scope>
    <source>
        <strain evidence="7 8">LDG1-06</strain>
    </source>
</reference>
<proteinExistence type="predicted"/>
<dbReference type="EMBL" id="JAENHP010000001">
    <property type="protein sequence ID" value="MBM2614753.1"/>
    <property type="molecule type" value="Genomic_DNA"/>
</dbReference>
<dbReference type="SUPFAM" id="SSF46689">
    <property type="entry name" value="Homeodomain-like"/>
    <property type="match status" value="1"/>
</dbReference>
<keyword evidence="3" id="KW-0804">Transcription</keyword>
<evidence type="ECO:0000313" key="7">
    <source>
        <dbReference type="EMBL" id="MBM2614753.1"/>
    </source>
</evidence>
<gene>
    <name evidence="7" type="ORF">JIG36_04185</name>
</gene>
<evidence type="ECO:0000256" key="4">
    <source>
        <dbReference type="PROSITE-ProRule" id="PRU00335"/>
    </source>
</evidence>
<dbReference type="Gene3D" id="1.10.357.10">
    <property type="entry name" value="Tetracycline Repressor, domain 2"/>
    <property type="match status" value="1"/>
</dbReference>
<dbReference type="PRINTS" id="PR00455">
    <property type="entry name" value="HTHTETR"/>
</dbReference>
<feature type="DNA-binding region" description="H-T-H motif" evidence="4">
    <location>
        <begin position="47"/>
        <end position="66"/>
    </location>
</feature>
<comment type="caution">
    <text evidence="7">The sequence shown here is derived from an EMBL/GenBank/DDBJ whole genome shotgun (WGS) entry which is preliminary data.</text>
</comment>
<protein>
    <submittedName>
        <fullName evidence="7">TetR/AcrR family transcriptional regulator</fullName>
    </submittedName>
</protein>
<dbReference type="InterPro" id="IPR001647">
    <property type="entry name" value="HTH_TetR"/>
</dbReference>
<dbReference type="RefSeq" id="WP_203374618.1">
    <property type="nucleotide sequence ID" value="NZ_JAENHP010000001.1"/>
</dbReference>
<dbReference type="PANTHER" id="PTHR30055">
    <property type="entry name" value="HTH-TYPE TRANSCRIPTIONAL REGULATOR RUTR"/>
    <property type="match status" value="1"/>
</dbReference>
<organism evidence="7 8">
    <name type="scientific">Paractinoplanes ovalisporus</name>
    <dbReference type="NCBI Taxonomy" id="2810368"/>
    <lineage>
        <taxon>Bacteria</taxon>
        <taxon>Bacillati</taxon>
        <taxon>Actinomycetota</taxon>
        <taxon>Actinomycetes</taxon>
        <taxon>Micromonosporales</taxon>
        <taxon>Micromonosporaceae</taxon>
        <taxon>Paractinoplanes</taxon>
    </lineage>
</organism>
<evidence type="ECO:0000259" key="6">
    <source>
        <dbReference type="PROSITE" id="PS50977"/>
    </source>
</evidence>
<dbReference type="Pfam" id="PF00440">
    <property type="entry name" value="TetR_N"/>
    <property type="match status" value="1"/>
</dbReference>
<keyword evidence="1" id="KW-0805">Transcription regulation</keyword>
<dbReference type="InterPro" id="IPR009057">
    <property type="entry name" value="Homeodomain-like_sf"/>
</dbReference>
<dbReference type="InterPro" id="IPR050109">
    <property type="entry name" value="HTH-type_TetR-like_transc_reg"/>
</dbReference>
<keyword evidence="2 4" id="KW-0238">DNA-binding</keyword>
<dbReference type="PANTHER" id="PTHR30055:SF234">
    <property type="entry name" value="HTH-TYPE TRANSCRIPTIONAL REGULATOR BETI"/>
    <property type="match status" value="1"/>
</dbReference>
<evidence type="ECO:0000256" key="5">
    <source>
        <dbReference type="SAM" id="MobiDB-lite"/>
    </source>
</evidence>
<dbReference type="InterPro" id="IPR049445">
    <property type="entry name" value="TetR_SbtR-like_C"/>
</dbReference>
<dbReference type="InterPro" id="IPR036271">
    <property type="entry name" value="Tet_transcr_reg_TetR-rel_C_sf"/>
</dbReference>
<evidence type="ECO:0000256" key="3">
    <source>
        <dbReference type="ARBA" id="ARBA00023163"/>
    </source>
</evidence>
<keyword evidence="8" id="KW-1185">Reference proteome</keyword>
<evidence type="ECO:0000256" key="2">
    <source>
        <dbReference type="ARBA" id="ARBA00023125"/>
    </source>
</evidence>
<dbReference type="Proteomes" id="UP000632138">
    <property type="component" value="Unassembled WGS sequence"/>
</dbReference>
<feature type="domain" description="HTH tetR-type" evidence="6">
    <location>
        <begin position="25"/>
        <end position="84"/>
    </location>
</feature>
<evidence type="ECO:0000313" key="8">
    <source>
        <dbReference type="Proteomes" id="UP000632138"/>
    </source>
</evidence>
<accession>A0ABS2A631</accession>
<name>A0ABS2A631_9ACTN</name>
<feature type="compositionally biased region" description="Polar residues" evidence="5">
    <location>
        <begin position="1"/>
        <end position="11"/>
    </location>
</feature>